<feature type="region of interest" description="Disordered" evidence="1">
    <location>
        <begin position="1"/>
        <end position="24"/>
    </location>
</feature>
<accession>A0A5S6QMA4</accession>
<proteinExistence type="predicted"/>
<dbReference type="AlphaFoldDB" id="A0A5S6QMA4"/>
<feature type="region of interest" description="Disordered" evidence="1">
    <location>
        <begin position="55"/>
        <end position="105"/>
    </location>
</feature>
<keyword evidence="2" id="KW-1185">Reference proteome</keyword>
<evidence type="ECO:0000313" key="2">
    <source>
        <dbReference type="Proteomes" id="UP000046395"/>
    </source>
</evidence>
<dbReference type="Proteomes" id="UP000046395">
    <property type="component" value="Unassembled WGS sequence"/>
</dbReference>
<feature type="compositionally biased region" description="Polar residues" evidence="1">
    <location>
        <begin position="7"/>
        <end position="16"/>
    </location>
</feature>
<reference evidence="3" key="1">
    <citation type="submission" date="2019-12" db="UniProtKB">
        <authorList>
            <consortium name="WormBaseParasite"/>
        </authorList>
    </citation>
    <scope>IDENTIFICATION</scope>
</reference>
<protein>
    <submittedName>
        <fullName evidence="3">Uncharacterized protein</fullName>
    </submittedName>
</protein>
<dbReference type="STRING" id="70415.A0A5S6QMA4"/>
<evidence type="ECO:0000313" key="3">
    <source>
        <dbReference type="WBParaSite" id="TMUE_2000008471.1"/>
    </source>
</evidence>
<organism evidence="2 3">
    <name type="scientific">Trichuris muris</name>
    <name type="common">Mouse whipworm</name>
    <dbReference type="NCBI Taxonomy" id="70415"/>
    <lineage>
        <taxon>Eukaryota</taxon>
        <taxon>Metazoa</taxon>
        <taxon>Ecdysozoa</taxon>
        <taxon>Nematoda</taxon>
        <taxon>Enoplea</taxon>
        <taxon>Dorylaimia</taxon>
        <taxon>Trichinellida</taxon>
        <taxon>Trichuridae</taxon>
        <taxon>Trichuris</taxon>
    </lineage>
</organism>
<feature type="compositionally biased region" description="Low complexity" evidence="1">
    <location>
        <begin position="70"/>
        <end position="81"/>
    </location>
</feature>
<dbReference type="WBParaSite" id="TMUE_2000008471.1">
    <property type="protein sequence ID" value="TMUE_2000008471.1"/>
    <property type="gene ID" value="WBGene00300290"/>
</dbReference>
<evidence type="ECO:0000256" key="1">
    <source>
        <dbReference type="SAM" id="MobiDB-lite"/>
    </source>
</evidence>
<name>A0A5S6QMA4_TRIMR</name>
<sequence>MDDRCSQRTFGQASGCTGSGEDGTLRSVSELLCSTREMWNRGDVAGARRLLNDLEFKRKNDTDDEVAPRSSSNNDSMDTTSYPVNETQPEEDGWTIVRSRRSMKR</sequence>